<keyword evidence="3 12" id="KW-0820">tRNA-binding</keyword>
<dbReference type="Proteomes" id="UP001056707">
    <property type="component" value="Chromosome"/>
</dbReference>
<dbReference type="InterPro" id="IPR018164">
    <property type="entry name" value="Ala-tRNA-synth_IIc_N"/>
</dbReference>
<evidence type="ECO:0000256" key="10">
    <source>
        <dbReference type="ARBA" id="ARBA00024779"/>
    </source>
</evidence>
<dbReference type="GO" id="GO:0004813">
    <property type="term" value="F:alanine-tRNA ligase activity"/>
    <property type="evidence" value="ECO:0007669"/>
    <property type="project" value="UniProtKB-EC"/>
</dbReference>
<dbReference type="InterPro" id="IPR009000">
    <property type="entry name" value="Transl_B-barrel_sf"/>
</dbReference>
<evidence type="ECO:0000256" key="2">
    <source>
        <dbReference type="ARBA" id="ARBA00022490"/>
    </source>
</evidence>
<evidence type="ECO:0000256" key="3">
    <source>
        <dbReference type="ARBA" id="ARBA00022555"/>
    </source>
</evidence>
<dbReference type="Gene3D" id="6.10.250.550">
    <property type="match status" value="1"/>
</dbReference>
<dbReference type="PANTHER" id="PTHR11777:SF9">
    <property type="entry name" value="ALANINE--TRNA LIGASE, CYTOPLASMIC"/>
    <property type="match status" value="1"/>
</dbReference>
<accession>A0ABY5BNC6</accession>
<dbReference type="Pfam" id="PF07973">
    <property type="entry name" value="tRNA_SAD"/>
    <property type="match status" value="1"/>
</dbReference>
<feature type="binding site" evidence="12">
    <location>
        <position position="670"/>
    </location>
    <ligand>
        <name>Zn(2+)</name>
        <dbReference type="ChEBI" id="CHEBI:29105"/>
    </ligand>
</feature>
<dbReference type="InterPro" id="IPR045864">
    <property type="entry name" value="aa-tRNA-synth_II/BPL/LPL"/>
</dbReference>
<keyword evidence="8 12" id="KW-0648">Protein biosynthesis</keyword>
<dbReference type="InterPro" id="IPR002318">
    <property type="entry name" value="Ala-tRNA-lgiase_IIc"/>
</dbReference>
<comment type="catalytic activity">
    <reaction evidence="11 12">
        <text>tRNA(Ala) + L-alanine + ATP = L-alanyl-tRNA(Ala) + AMP + diphosphate</text>
        <dbReference type="Rhea" id="RHEA:12540"/>
        <dbReference type="Rhea" id="RHEA-COMP:9657"/>
        <dbReference type="Rhea" id="RHEA-COMP:9923"/>
        <dbReference type="ChEBI" id="CHEBI:30616"/>
        <dbReference type="ChEBI" id="CHEBI:33019"/>
        <dbReference type="ChEBI" id="CHEBI:57972"/>
        <dbReference type="ChEBI" id="CHEBI:78442"/>
        <dbReference type="ChEBI" id="CHEBI:78497"/>
        <dbReference type="ChEBI" id="CHEBI:456215"/>
        <dbReference type="EC" id="6.1.1.7"/>
    </reaction>
</comment>
<evidence type="ECO:0000259" key="14">
    <source>
        <dbReference type="PROSITE" id="PS50860"/>
    </source>
</evidence>
<keyword evidence="9 12" id="KW-0030">Aminoacyl-tRNA synthetase</keyword>
<comment type="function">
    <text evidence="10 12">Catalyzes the attachment of alanine to tRNA(Ala) in a two-step reaction: alanine is first activated by ATP to form Ala-AMP and then transferred to the acceptor end of tRNA(Ala). Also edits incorrectly charged Ser-tRNA(Ala) and Gly-tRNA(Ala) via its editing domain.</text>
</comment>
<evidence type="ECO:0000313" key="16">
    <source>
        <dbReference type="Proteomes" id="UP001056707"/>
    </source>
</evidence>
<evidence type="ECO:0000256" key="4">
    <source>
        <dbReference type="ARBA" id="ARBA00022598"/>
    </source>
</evidence>
<dbReference type="Gene3D" id="3.10.310.40">
    <property type="match status" value="1"/>
</dbReference>
<dbReference type="SUPFAM" id="SSF50447">
    <property type="entry name" value="Translation proteins"/>
    <property type="match status" value="1"/>
</dbReference>
<dbReference type="EMBL" id="CP097116">
    <property type="protein sequence ID" value="USS85183.1"/>
    <property type="molecule type" value="Genomic_DNA"/>
</dbReference>
<dbReference type="PRINTS" id="PR00980">
    <property type="entry name" value="TRNASYNTHALA"/>
</dbReference>
<dbReference type="InterPro" id="IPR018163">
    <property type="entry name" value="Thr/Ala-tRNA-synth_IIc_edit"/>
</dbReference>
<keyword evidence="2 12" id="KW-0963">Cytoplasm</keyword>
<comment type="cofactor">
    <cofactor evidence="12">
        <name>Zn(2+)</name>
        <dbReference type="ChEBI" id="CHEBI:29105"/>
    </cofactor>
    <text evidence="12">Binds 1 zinc ion per subunit.</text>
</comment>
<dbReference type="SMART" id="SM00863">
    <property type="entry name" value="tRNA_SAD"/>
    <property type="match status" value="1"/>
</dbReference>
<feature type="binding site" evidence="12">
    <location>
        <position position="572"/>
    </location>
    <ligand>
        <name>Zn(2+)</name>
        <dbReference type="ChEBI" id="CHEBI:29105"/>
    </ligand>
</feature>
<dbReference type="Pfam" id="PF01411">
    <property type="entry name" value="tRNA-synt_2c"/>
    <property type="match status" value="1"/>
</dbReference>
<evidence type="ECO:0000256" key="5">
    <source>
        <dbReference type="ARBA" id="ARBA00022741"/>
    </source>
</evidence>
<comment type="domain">
    <text evidence="12">Consists of three domains; the N-terminal catalytic domain, the editing domain and the C-terminal C-Ala domain. The editing domain removes incorrectly charged amino acids, while the C-Ala domain, along with tRNA(Ala), serves as a bridge to cooperatively bring together the editing and aminoacylation centers thus stimulating deacylation of misacylated tRNAs.</text>
</comment>
<dbReference type="NCBIfam" id="TIGR00344">
    <property type="entry name" value="alaS"/>
    <property type="match status" value="1"/>
</dbReference>
<dbReference type="InterPro" id="IPR018165">
    <property type="entry name" value="Ala-tRNA-synth_IIc_core"/>
</dbReference>
<evidence type="ECO:0000256" key="6">
    <source>
        <dbReference type="ARBA" id="ARBA00022840"/>
    </source>
</evidence>
<feature type="binding site" evidence="12">
    <location>
        <position position="568"/>
    </location>
    <ligand>
        <name>Zn(2+)</name>
        <dbReference type="ChEBI" id="CHEBI:29105"/>
    </ligand>
</feature>
<dbReference type="HAMAP" id="MF_00036_B">
    <property type="entry name" value="Ala_tRNA_synth_B"/>
    <property type="match status" value="1"/>
</dbReference>
<dbReference type="SUPFAM" id="SSF101353">
    <property type="entry name" value="Putative anticodon-binding domain of alanyl-tRNA synthetase (AlaRS)"/>
    <property type="match status" value="1"/>
</dbReference>
<dbReference type="PANTHER" id="PTHR11777">
    <property type="entry name" value="ALANYL-TRNA SYNTHETASE"/>
    <property type="match status" value="1"/>
</dbReference>
<dbReference type="InterPro" id="IPR012947">
    <property type="entry name" value="tRNA_SAD"/>
</dbReference>
<dbReference type="Gene3D" id="3.30.930.10">
    <property type="entry name" value="Bira Bifunctional Protein, Domain 2"/>
    <property type="match status" value="1"/>
</dbReference>
<keyword evidence="12" id="KW-0862">Zinc</keyword>
<dbReference type="InterPro" id="IPR050058">
    <property type="entry name" value="Ala-tRNA_ligase"/>
</dbReference>
<evidence type="ECO:0000256" key="7">
    <source>
        <dbReference type="ARBA" id="ARBA00022884"/>
    </source>
</evidence>
<evidence type="ECO:0000256" key="8">
    <source>
        <dbReference type="ARBA" id="ARBA00022917"/>
    </source>
</evidence>
<comment type="similarity">
    <text evidence="1 12">Belongs to the class-II aminoacyl-tRNA synthetase family.</text>
</comment>
<reference evidence="15" key="1">
    <citation type="submission" date="2022-05" db="EMBL/GenBank/DDBJ databases">
        <authorList>
            <person name="Oliphant S.A."/>
            <person name="Watson-Haigh N.S."/>
            <person name="Sumby K.M."/>
            <person name="Gardner J.M."/>
            <person name="Jiranek V."/>
        </authorList>
    </citation>
    <scope>NUCLEOTIDE SEQUENCE</scope>
    <source>
        <strain evidence="15">KI16_H9</strain>
    </source>
</reference>
<proteinExistence type="inferred from homology"/>
<feature type="coiled-coil region" evidence="13">
    <location>
        <begin position="737"/>
        <end position="764"/>
    </location>
</feature>
<dbReference type="InterPro" id="IPR003156">
    <property type="entry name" value="DHHA1_dom"/>
</dbReference>
<evidence type="ECO:0000313" key="15">
    <source>
        <dbReference type="EMBL" id="USS85183.1"/>
    </source>
</evidence>
<dbReference type="InterPro" id="IPR018162">
    <property type="entry name" value="Ala-tRNA-ligase_IIc_anticod-bd"/>
</dbReference>
<evidence type="ECO:0000256" key="12">
    <source>
        <dbReference type="HAMAP-Rule" id="MF_00036"/>
    </source>
</evidence>
<keyword evidence="4 12" id="KW-0436">Ligase</keyword>
<dbReference type="SUPFAM" id="SSF55681">
    <property type="entry name" value="Class II aaRS and biotin synthetases"/>
    <property type="match status" value="1"/>
</dbReference>
<dbReference type="CDD" id="cd00673">
    <property type="entry name" value="AlaRS_core"/>
    <property type="match status" value="1"/>
</dbReference>
<dbReference type="PROSITE" id="PS50860">
    <property type="entry name" value="AA_TRNA_LIGASE_II_ALA"/>
    <property type="match status" value="1"/>
</dbReference>
<feature type="domain" description="Alanyl-transfer RNA synthetases family profile" evidence="14">
    <location>
        <begin position="4"/>
        <end position="713"/>
    </location>
</feature>
<evidence type="ECO:0000256" key="9">
    <source>
        <dbReference type="ARBA" id="ARBA00023146"/>
    </source>
</evidence>
<evidence type="ECO:0000256" key="1">
    <source>
        <dbReference type="ARBA" id="ARBA00008226"/>
    </source>
</evidence>
<dbReference type="RefSeq" id="WP_252750078.1">
    <property type="nucleotide sequence ID" value="NZ_CP097116.1"/>
</dbReference>
<dbReference type="Pfam" id="PF02272">
    <property type="entry name" value="DHHA1"/>
    <property type="match status" value="1"/>
</dbReference>
<feature type="binding site" evidence="12">
    <location>
        <position position="674"/>
    </location>
    <ligand>
        <name>Zn(2+)</name>
        <dbReference type="ChEBI" id="CHEBI:29105"/>
    </ligand>
</feature>
<dbReference type="Gene3D" id="3.30.980.10">
    <property type="entry name" value="Threonyl-trna Synthetase, Chain A, domain 2"/>
    <property type="match status" value="1"/>
</dbReference>
<protein>
    <recommendedName>
        <fullName evidence="12">Alanine--tRNA ligase</fullName>
        <ecNumber evidence="12">6.1.1.7</ecNumber>
    </recommendedName>
    <alternativeName>
        <fullName evidence="12">Alanyl-tRNA synthetase</fullName>
        <shortName evidence="12">AlaRS</shortName>
    </alternativeName>
</protein>
<evidence type="ECO:0000256" key="11">
    <source>
        <dbReference type="ARBA" id="ARBA00048300"/>
    </source>
</evidence>
<sequence length="884" mass="97584">MKQLSSGQIRQMFLDFFHEKGHEIVPSASLIPKDDPTLLWINSGVATMKKYFDGTVAPANPRMTSSQKSIRTNDIENVGRTARHQTLFEMLGNFSVGDYFKQEVIPWAFELLTSDKWFGWDPDRLYVTYYPEDTETKELWEQVGIAPDHLIPADDNFWDIGQGPSGPDSEIFYDRGAKYDDLAPDDPENYPGGENERYLEVWNIVFSQFNHTAAGTYEPLPRKNIDTGMGLERVVSVFQDAPTNFETDLFLPLIKRTEQMSDHRQYGQNADDDIAFKVIADHIRAITFAISDGALPSNEGRGYVIRRLLRRATVNGHQLGITGAFLYQLVPVVGEIMQSHYPQVLEQQAYIQKIVKSEEDRFNATLNDGIKLLDDLIAKTKAAGADEISGADAFQLYDTYGFPLELTEEYAGDRGIKVDETGFDQEMEQQRQRAREARGDKGSMKVQRDLLLDLKTPSEYVGYDQLTVPAATVTDIIVDEQLVDQVTSGTAEVLFDKTPFYAEMGGQVADIGNIYAEDGTEVAKVTDVQHAPNGQNLHTIQVTGPLTQGQPYRLEVDRDFHAGVERNHTATHLLDQSLRTVLGGHTEQAGSLVKPDYLTFDFNHFGSVTQTDLAKVERMVNDQIFAGLPVETVVTDQKTGKEMGAIALFDDKYGDQVRVVKAGDFSVEFCGGDHVHNTSQIGLFKILSESGVGAGIRRIKAVTGKAAFDYLNDEEKMLTEIAQTVKVPTNEQAPGRVKELQAQIKTLESTQESLEAKLANQEAQDLFTNPETINGVTLLTGQLENANMNQLRELADTWRNEARSNVLVLGTETDGKANLLVAVDEAHVQQGIKAGDLIKAIAGHIQGGGGGRPNLAQAGGKNPAGIPAALTAASEWLATQTAAK</sequence>
<evidence type="ECO:0000256" key="13">
    <source>
        <dbReference type="SAM" id="Coils"/>
    </source>
</evidence>
<dbReference type="InterPro" id="IPR023033">
    <property type="entry name" value="Ala_tRNA_ligase_euk/bac"/>
</dbReference>
<keyword evidence="5 12" id="KW-0547">Nucleotide-binding</keyword>
<gene>
    <name evidence="12 15" type="primary">alaS</name>
    <name evidence="15" type="ORF">M3M35_00465</name>
</gene>
<comment type="subcellular location">
    <subcellularLocation>
        <location evidence="12">Cytoplasm</location>
    </subcellularLocation>
</comment>
<keyword evidence="7 12" id="KW-0694">RNA-binding</keyword>
<name>A0ABY5BNC6_9LACO</name>
<keyword evidence="12" id="KW-0479">Metal-binding</keyword>
<keyword evidence="6 12" id="KW-0067">ATP-binding</keyword>
<dbReference type="Gene3D" id="2.40.30.130">
    <property type="match status" value="1"/>
</dbReference>
<keyword evidence="16" id="KW-1185">Reference proteome</keyword>
<dbReference type="SUPFAM" id="SSF55186">
    <property type="entry name" value="ThrRS/AlaRS common domain"/>
    <property type="match status" value="1"/>
</dbReference>
<dbReference type="EC" id="6.1.1.7" evidence="12"/>
<keyword evidence="13" id="KW-0175">Coiled coil</keyword>
<organism evidence="15 16">
    <name type="scientific">Fructilactobacillus myrtifloralis</name>
    <dbReference type="NCBI Taxonomy" id="2940301"/>
    <lineage>
        <taxon>Bacteria</taxon>
        <taxon>Bacillati</taxon>
        <taxon>Bacillota</taxon>
        <taxon>Bacilli</taxon>
        <taxon>Lactobacillales</taxon>
        <taxon>Lactobacillaceae</taxon>
        <taxon>Fructilactobacillus</taxon>
    </lineage>
</organism>
<dbReference type="Gene3D" id="3.30.54.20">
    <property type="match status" value="1"/>
</dbReference>